<dbReference type="EMBL" id="JACZHT010000005">
    <property type="protein sequence ID" value="MBE1237504.1"/>
    <property type="molecule type" value="Genomic_DNA"/>
</dbReference>
<organism evidence="25 26">
    <name type="scientific">Phaeovibrio sulfidiphilus</name>
    <dbReference type="NCBI Taxonomy" id="1220600"/>
    <lineage>
        <taxon>Bacteria</taxon>
        <taxon>Pseudomonadati</taxon>
        <taxon>Pseudomonadota</taxon>
        <taxon>Alphaproteobacteria</taxon>
        <taxon>Rhodospirillales</taxon>
        <taxon>Rhodospirillaceae</taxon>
        <taxon>Phaeovibrio</taxon>
    </lineage>
</organism>
<dbReference type="EC" id="6.3.2.12" evidence="6"/>
<dbReference type="InterPro" id="IPR036565">
    <property type="entry name" value="Mur-like_cat_sf"/>
</dbReference>
<evidence type="ECO:0000259" key="23">
    <source>
        <dbReference type="Pfam" id="PF02875"/>
    </source>
</evidence>
<evidence type="ECO:0000256" key="14">
    <source>
        <dbReference type="ARBA" id="ARBA00022909"/>
    </source>
</evidence>
<evidence type="ECO:0000313" key="26">
    <source>
        <dbReference type="Proteomes" id="UP000631034"/>
    </source>
</evidence>
<dbReference type="GO" id="GO:0046654">
    <property type="term" value="P:tetrahydrofolate biosynthetic process"/>
    <property type="evidence" value="ECO:0007669"/>
    <property type="project" value="UniProtKB-UniPathway"/>
</dbReference>
<evidence type="ECO:0000313" key="25">
    <source>
        <dbReference type="EMBL" id="MBE1237504.1"/>
    </source>
</evidence>
<evidence type="ECO:0000256" key="13">
    <source>
        <dbReference type="ARBA" id="ARBA00022842"/>
    </source>
</evidence>
<keyword evidence="26" id="KW-1185">Reference proteome</keyword>
<name>A0A8J7CE33_9PROT</name>
<evidence type="ECO:0000256" key="8">
    <source>
        <dbReference type="ARBA" id="ARBA00019357"/>
    </source>
</evidence>
<dbReference type="FunFam" id="3.40.1190.10:FF:000011">
    <property type="entry name" value="Folylpolyglutamate synthase/dihydrofolate synthase"/>
    <property type="match status" value="1"/>
</dbReference>
<keyword evidence="10" id="KW-0479">Metal-binding</keyword>
<comment type="cofactor">
    <cofactor evidence="1">
        <name>Mg(2+)</name>
        <dbReference type="ChEBI" id="CHEBI:18420"/>
    </cofactor>
</comment>
<evidence type="ECO:0000256" key="18">
    <source>
        <dbReference type="ARBA" id="ARBA00047493"/>
    </source>
</evidence>
<dbReference type="RefSeq" id="WP_192534513.1">
    <property type="nucleotide sequence ID" value="NZ_JACZHT010000005.1"/>
</dbReference>
<dbReference type="PANTHER" id="PTHR11136:SF0">
    <property type="entry name" value="DIHYDROFOLATE SYNTHETASE-RELATED"/>
    <property type="match status" value="1"/>
</dbReference>
<evidence type="ECO:0000256" key="7">
    <source>
        <dbReference type="ARBA" id="ARBA00013025"/>
    </source>
</evidence>
<dbReference type="GO" id="GO:0046872">
    <property type="term" value="F:metal ion binding"/>
    <property type="evidence" value="ECO:0007669"/>
    <property type="project" value="UniProtKB-KW"/>
</dbReference>
<comment type="catalytic activity">
    <reaction evidence="19">
        <text>10-formyltetrahydrofolyl-(gamma-L-Glu)(n) + L-glutamate + ATP = 10-formyltetrahydrofolyl-(gamma-L-Glu)(n+1) + ADP + phosphate + H(+)</text>
        <dbReference type="Rhea" id="RHEA:51904"/>
        <dbReference type="Rhea" id="RHEA-COMP:13088"/>
        <dbReference type="Rhea" id="RHEA-COMP:14300"/>
        <dbReference type="ChEBI" id="CHEBI:15378"/>
        <dbReference type="ChEBI" id="CHEBI:29985"/>
        <dbReference type="ChEBI" id="CHEBI:30616"/>
        <dbReference type="ChEBI" id="CHEBI:43474"/>
        <dbReference type="ChEBI" id="CHEBI:134413"/>
        <dbReference type="ChEBI" id="CHEBI:456216"/>
        <dbReference type="EC" id="6.3.2.17"/>
    </reaction>
</comment>
<dbReference type="GO" id="GO:0004326">
    <property type="term" value="F:tetrahydrofolylpolyglutamate synthase activity"/>
    <property type="evidence" value="ECO:0007669"/>
    <property type="project" value="UniProtKB-EC"/>
</dbReference>
<evidence type="ECO:0000256" key="15">
    <source>
        <dbReference type="ARBA" id="ARBA00030048"/>
    </source>
</evidence>
<evidence type="ECO:0000256" key="10">
    <source>
        <dbReference type="ARBA" id="ARBA00022723"/>
    </source>
</evidence>
<dbReference type="GO" id="GO:0046656">
    <property type="term" value="P:folic acid biosynthetic process"/>
    <property type="evidence" value="ECO:0007669"/>
    <property type="project" value="UniProtKB-KW"/>
</dbReference>
<sequence length="447" mass="47371">MIPGTEGGAARVHAILERLSGLHPSRIDLTLDRVWRLLEALGNPQDHLNAPVVHIAGTNGKGSTAACIRAALETAGHTVHTYTSPHLVRFNERIRVAGDLISDDRLAALLEEVESANAGLPITFFEITTVAAFLAFARTRADAVILETGLGGRLDATNVVTKRTLGVITPVALDHQAYLGNTLEEIAREKAAILKAGTGVSARQEPEVLRVLEARARDAGCRLLVEGRDWSVESTGDGFRVHRAGGETADYPRPALAGAHQKANAALADQVLEVLGDRGGTEGAGLATTTAERSRAFSREVTWAARMQPLDRGRLVESRPAGTRVWLDGGHNAHAAAALASLVREWSLTGPVDMVLGMIETKDPKGYLEPLVPWIRRLAVVPVRGGQTGAGMDAGLLARIAAETGAREVRVFADPEEALASLDAPNVLIGGSLYLAGDILERNGTPP</sequence>
<feature type="domain" description="Mur ligase central" evidence="24">
    <location>
        <begin position="55"/>
        <end position="206"/>
    </location>
</feature>
<dbReference type="GO" id="GO:0005524">
    <property type="term" value="F:ATP binding"/>
    <property type="evidence" value="ECO:0007669"/>
    <property type="project" value="UniProtKB-KW"/>
</dbReference>
<evidence type="ECO:0000259" key="24">
    <source>
        <dbReference type="Pfam" id="PF08245"/>
    </source>
</evidence>
<dbReference type="AlphaFoldDB" id="A0A8J7CE33"/>
<dbReference type="EC" id="6.3.2.17" evidence="7"/>
<dbReference type="InterPro" id="IPR004101">
    <property type="entry name" value="Mur_ligase_C"/>
</dbReference>
<dbReference type="GO" id="GO:0005737">
    <property type="term" value="C:cytoplasm"/>
    <property type="evidence" value="ECO:0007669"/>
    <property type="project" value="TreeGrafter"/>
</dbReference>
<keyword evidence="11 22" id="KW-0547">Nucleotide-binding</keyword>
<dbReference type="Pfam" id="PF08245">
    <property type="entry name" value="Mur_ligase_M"/>
    <property type="match status" value="1"/>
</dbReference>
<keyword evidence="13" id="KW-0460">Magnesium</keyword>
<evidence type="ECO:0000256" key="4">
    <source>
        <dbReference type="ARBA" id="ARBA00005150"/>
    </source>
</evidence>
<comment type="pathway">
    <text evidence="3">Cofactor biosynthesis; tetrahydrofolate biosynthesis; 7,8-dihydrofolate from 2-amino-4-hydroxy-6-hydroxymethyl-7,8-dihydropteridine diphosphate and 4-aminobenzoate: step 2/2.</text>
</comment>
<evidence type="ECO:0000256" key="21">
    <source>
        <dbReference type="ARBA" id="ARBA00049161"/>
    </source>
</evidence>
<dbReference type="InterPro" id="IPR001645">
    <property type="entry name" value="Folylpolyglutamate_synth"/>
</dbReference>
<evidence type="ECO:0000256" key="11">
    <source>
        <dbReference type="ARBA" id="ARBA00022741"/>
    </source>
</evidence>
<dbReference type="NCBIfam" id="TIGR01499">
    <property type="entry name" value="folC"/>
    <property type="match status" value="1"/>
</dbReference>
<keyword evidence="9 22" id="KW-0436">Ligase</keyword>
<dbReference type="Gene3D" id="3.40.1190.10">
    <property type="entry name" value="Mur-like, catalytic domain"/>
    <property type="match status" value="1"/>
</dbReference>
<dbReference type="PIRSF" id="PIRSF001563">
    <property type="entry name" value="Folylpolyglu_synth"/>
    <property type="match status" value="1"/>
</dbReference>
<protein>
    <recommendedName>
        <fullName evidence="8">Dihydrofolate synthase/folylpolyglutamate synthase</fullName>
        <ecNumber evidence="6">6.3.2.12</ecNumber>
        <ecNumber evidence="7">6.3.2.17</ecNumber>
    </recommendedName>
    <alternativeName>
        <fullName evidence="17">Folylpoly-gamma-glutamate synthetase-dihydrofolate synthetase</fullName>
    </alternativeName>
    <alternativeName>
        <fullName evidence="15">Folylpolyglutamate synthetase</fullName>
    </alternativeName>
    <alternativeName>
        <fullName evidence="16">Tetrahydrofolylpolyglutamate synthase</fullName>
    </alternativeName>
</protein>
<comment type="pathway">
    <text evidence="4">Cofactor biosynthesis; tetrahydrofolylpolyglutamate biosynthesis.</text>
</comment>
<evidence type="ECO:0000256" key="2">
    <source>
        <dbReference type="ARBA" id="ARBA00002714"/>
    </source>
</evidence>
<comment type="catalytic activity">
    <reaction evidence="18">
        <text>(6S)-5,6,7,8-tetrahydrofolyl-(gamma-L-Glu)(n) + L-glutamate + ATP = (6S)-5,6,7,8-tetrahydrofolyl-(gamma-L-Glu)(n+1) + ADP + phosphate + H(+)</text>
        <dbReference type="Rhea" id="RHEA:10580"/>
        <dbReference type="Rhea" id="RHEA-COMP:14738"/>
        <dbReference type="Rhea" id="RHEA-COMP:14740"/>
        <dbReference type="ChEBI" id="CHEBI:15378"/>
        <dbReference type="ChEBI" id="CHEBI:29985"/>
        <dbReference type="ChEBI" id="CHEBI:30616"/>
        <dbReference type="ChEBI" id="CHEBI:43474"/>
        <dbReference type="ChEBI" id="CHEBI:141005"/>
        <dbReference type="ChEBI" id="CHEBI:456216"/>
        <dbReference type="EC" id="6.3.2.17"/>
    </reaction>
</comment>
<dbReference type="InterPro" id="IPR018109">
    <property type="entry name" value="Folylpolyglutamate_synth_CS"/>
</dbReference>
<evidence type="ECO:0000256" key="19">
    <source>
        <dbReference type="ARBA" id="ARBA00047808"/>
    </source>
</evidence>
<comment type="catalytic activity">
    <reaction evidence="21">
        <text>7,8-dihydropteroate + L-glutamate + ATP = 7,8-dihydrofolate + ADP + phosphate + H(+)</text>
        <dbReference type="Rhea" id="RHEA:23584"/>
        <dbReference type="ChEBI" id="CHEBI:15378"/>
        <dbReference type="ChEBI" id="CHEBI:17839"/>
        <dbReference type="ChEBI" id="CHEBI:29985"/>
        <dbReference type="ChEBI" id="CHEBI:30616"/>
        <dbReference type="ChEBI" id="CHEBI:43474"/>
        <dbReference type="ChEBI" id="CHEBI:57451"/>
        <dbReference type="ChEBI" id="CHEBI:456216"/>
        <dbReference type="EC" id="6.3.2.12"/>
    </reaction>
</comment>
<dbReference type="Pfam" id="PF02875">
    <property type="entry name" value="Mur_ligase_C"/>
    <property type="match status" value="1"/>
</dbReference>
<evidence type="ECO:0000256" key="16">
    <source>
        <dbReference type="ARBA" id="ARBA00030592"/>
    </source>
</evidence>
<dbReference type="Proteomes" id="UP000631034">
    <property type="component" value="Unassembled WGS sequence"/>
</dbReference>
<dbReference type="GO" id="GO:0008841">
    <property type="term" value="F:dihydrofolate synthase activity"/>
    <property type="evidence" value="ECO:0007669"/>
    <property type="project" value="UniProtKB-EC"/>
</dbReference>
<evidence type="ECO:0000256" key="12">
    <source>
        <dbReference type="ARBA" id="ARBA00022840"/>
    </source>
</evidence>
<dbReference type="InterPro" id="IPR036615">
    <property type="entry name" value="Mur_ligase_C_dom_sf"/>
</dbReference>
<comment type="similarity">
    <text evidence="5 22">Belongs to the folylpolyglutamate synthase family.</text>
</comment>
<dbReference type="SUPFAM" id="SSF53623">
    <property type="entry name" value="MurD-like peptide ligases, catalytic domain"/>
    <property type="match status" value="1"/>
</dbReference>
<keyword evidence="14" id="KW-0289">Folate biosynthesis</keyword>
<accession>A0A8J7CE33</accession>
<dbReference type="InterPro" id="IPR013221">
    <property type="entry name" value="Mur_ligase_cen"/>
</dbReference>
<dbReference type="SUPFAM" id="SSF53244">
    <property type="entry name" value="MurD-like peptide ligases, peptide-binding domain"/>
    <property type="match status" value="1"/>
</dbReference>
<dbReference type="UniPathway" id="UPA00077">
    <property type="reaction ID" value="UER00157"/>
</dbReference>
<dbReference type="Gene3D" id="3.90.190.20">
    <property type="entry name" value="Mur ligase, C-terminal domain"/>
    <property type="match status" value="1"/>
</dbReference>
<evidence type="ECO:0000256" key="3">
    <source>
        <dbReference type="ARBA" id="ARBA00004799"/>
    </source>
</evidence>
<dbReference type="PROSITE" id="PS01012">
    <property type="entry name" value="FOLYLPOLYGLU_SYNT_2"/>
    <property type="match status" value="1"/>
</dbReference>
<proteinExistence type="inferred from homology"/>
<evidence type="ECO:0000256" key="6">
    <source>
        <dbReference type="ARBA" id="ARBA00013023"/>
    </source>
</evidence>
<gene>
    <name evidence="25" type="ORF">IHV25_07565</name>
</gene>
<dbReference type="PANTHER" id="PTHR11136">
    <property type="entry name" value="FOLYLPOLYGLUTAMATE SYNTHASE-RELATED"/>
    <property type="match status" value="1"/>
</dbReference>
<evidence type="ECO:0000256" key="22">
    <source>
        <dbReference type="PIRNR" id="PIRNR001563"/>
    </source>
</evidence>
<keyword evidence="12 22" id="KW-0067">ATP-binding</keyword>
<evidence type="ECO:0000256" key="17">
    <source>
        <dbReference type="ARBA" id="ARBA00032510"/>
    </source>
</evidence>
<evidence type="ECO:0000256" key="20">
    <source>
        <dbReference type="ARBA" id="ARBA00049035"/>
    </source>
</evidence>
<comment type="catalytic activity">
    <reaction evidence="20">
        <text>(6R)-5,10-methylenetetrahydrofolyl-(gamma-L-Glu)(n) + L-glutamate + ATP = (6R)-5,10-methylenetetrahydrofolyl-(gamma-L-Glu)(n+1) + ADP + phosphate + H(+)</text>
        <dbReference type="Rhea" id="RHEA:51912"/>
        <dbReference type="Rhea" id="RHEA-COMP:13257"/>
        <dbReference type="Rhea" id="RHEA-COMP:13258"/>
        <dbReference type="ChEBI" id="CHEBI:15378"/>
        <dbReference type="ChEBI" id="CHEBI:29985"/>
        <dbReference type="ChEBI" id="CHEBI:30616"/>
        <dbReference type="ChEBI" id="CHEBI:43474"/>
        <dbReference type="ChEBI" id="CHEBI:136572"/>
        <dbReference type="ChEBI" id="CHEBI:456216"/>
        <dbReference type="EC" id="6.3.2.17"/>
    </reaction>
</comment>
<evidence type="ECO:0000256" key="1">
    <source>
        <dbReference type="ARBA" id="ARBA00001946"/>
    </source>
</evidence>
<comment type="function">
    <text evidence="2">Functions in two distinct reactions of the de novo folate biosynthetic pathway. Catalyzes the addition of a glutamate residue to dihydropteroate (7,8-dihydropteroate or H2Pte) to form dihydrofolate (7,8-dihydrofolate monoglutamate or H2Pte-Glu). Also catalyzes successive additions of L-glutamate to tetrahydrofolate or 10-formyltetrahydrofolate or 5,10-methylenetetrahydrofolate, leading to folylpolyglutamate derivatives.</text>
</comment>
<feature type="domain" description="Mur ligase C-terminal" evidence="23">
    <location>
        <begin position="314"/>
        <end position="421"/>
    </location>
</feature>
<evidence type="ECO:0000256" key="5">
    <source>
        <dbReference type="ARBA" id="ARBA00008276"/>
    </source>
</evidence>
<comment type="caution">
    <text evidence="25">The sequence shown here is derived from an EMBL/GenBank/DDBJ whole genome shotgun (WGS) entry which is preliminary data.</text>
</comment>
<evidence type="ECO:0000256" key="9">
    <source>
        <dbReference type="ARBA" id="ARBA00022598"/>
    </source>
</evidence>
<reference evidence="25" key="1">
    <citation type="submission" date="2020-10" db="EMBL/GenBank/DDBJ databases">
        <title>Genome sequence of the unusual species of purple photosynthetic bacteria, Phaeovibrio sulfidiphilus DSM 23193, type strain.</title>
        <authorList>
            <person name="Kyndt J.A."/>
            <person name="Meyer T.E."/>
        </authorList>
    </citation>
    <scope>NUCLEOTIDE SEQUENCE</scope>
    <source>
        <strain evidence="25">DSM 23193</strain>
    </source>
</reference>